<evidence type="ECO:0000256" key="15">
    <source>
        <dbReference type="PIRSR" id="PIRSR038455-1"/>
    </source>
</evidence>
<dbReference type="SUPFAM" id="SSF46626">
    <property type="entry name" value="Cytochrome c"/>
    <property type="match status" value="2"/>
</dbReference>
<feature type="active site" description="Cysteine persulfide intermediate" evidence="15">
    <location>
        <position position="237"/>
    </location>
</feature>
<feature type="binding site" evidence="16">
    <location>
        <position position="233"/>
    </location>
    <ligand>
        <name>substrate</name>
    </ligand>
</feature>
<evidence type="ECO:0000256" key="8">
    <source>
        <dbReference type="ARBA" id="ARBA00022764"/>
    </source>
</evidence>
<dbReference type="OrthoDB" id="7916986at2"/>
<evidence type="ECO:0000256" key="11">
    <source>
        <dbReference type="ARBA" id="ARBA00025746"/>
    </source>
</evidence>
<dbReference type="AlphaFoldDB" id="A0A2M9G3I3"/>
<evidence type="ECO:0000256" key="9">
    <source>
        <dbReference type="ARBA" id="ARBA00022982"/>
    </source>
</evidence>
<name>A0A2M9G3I3_9PROT</name>
<reference evidence="19 20" key="1">
    <citation type="submission" date="2017-11" db="EMBL/GenBank/DDBJ databases">
        <title>Draft genome sequence of Rhizobiales bacterium SY3-13.</title>
        <authorList>
            <person name="Sun C."/>
        </authorList>
    </citation>
    <scope>NUCLEOTIDE SEQUENCE [LARGE SCALE GENOMIC DNA]</scope>
    <source>
        <strain evidence="19 20">SY3-13</strain>
    </source>
</reference>
<evidence type="ECO:0000313" key="19">
    <source>
        <dbReference type="EMBL" id="PJK30271.1"/>
    </source>
</evidence>
<evidence type="ECO:0000256" key="4">
    <source>
        <dbReference type="ARBA" id="ARBA00022617"/>
    </source>
</evidence>
<dbReference type="GO" id="GO:0046872">
    <property type="term" value="F:metal ion binding"/>
    <property type="evidence" value="ECO:0007669"/>
    <property type="project" value="UniProtKB-KW"/>
</dbReference>
<keyword evidence="3 14" id="KW-0813">Transport</keyword>
<evidence type="ECO:0000256" key="14">
    <source>
        <dbReference type="PIRNR" id="PIRNR038455"/>
    </source>
</evidence>
<feature type="binding site" description="axial binding residue" evidence="17">
    <location>
        <position position="99"/>
    </location>
    <ligand>
        <name>heme c</name>
        <dbReference type="ChEBI" id="CHEBI:61717"/>
        <label>1</label>
    </ligand>
    <ligandPart>
        <name>Fe</name>
        <dbReference type="ChEBI" id="CHEBI:18248"/>
    </ligandPart>
</feature>
<dbReference type="InterPro" id="IPR036909">
    <property type="entry name" value="Cyt_c-like_dom_sf"/>
</dbReference>
<gene>
    <name evidence="19" type="primary">soxA</name>
    <name evidence="19" type="ORF">CVT23_07745</name>
</gene>
<comment type="caution">
    <text evidence="19">The sequence shown here is derived from an EMBL/GenBank/DDBJ whole genome shotgun (WGS) entry which is preliminary data.</text>
</comment>
<feature type="binding site" description="axial binding residue" evidence="17">
    <location>
        <position position="129"/>
    </location>
    <ligand>
        <name>heme c</name>
        <dbReference type="ChEBI" id="CHEBI:61717"/>
        <label>1</label>
    </ligand>
    <ligandPart>
        <name>Fe</name>
        <dbReference type="ChEBI" id="CHEBI:18248"/>
    </ligandPart>
</feature>
<evidence type="ECO:0000256" key="3">
    <source>
        <dbReference type="ARBA" id="ARBA00022448"/>
    </source>
</evidence>
<comment type="subcellular location">
    <subcellularLocation>
        <location evidence="1 14">Periplasm</location>
    </subcellularLocation>
</comment>
<keyword evidence="10 14" id="KW-0408">Iron</keyword>
<dbReference type="InterPro" id="IPR009056">
    <property type="entry name" value="Cyt_c-like_dom"/>
</dbReference>
<feature type="binding site" description="covalent" evidence="16">
    <location>
        <position position="98"/>
    </location>
    <ligand>
        <name>heme c</name>
        <dbReference type="ChEBI" id="CHEBI:61717"/>
        <label>1</label>
    </ligand>
</feature>
<proteinExistence type="inferred from homology"/>
<evidence type="ECO:0000313" key="20">
    <source>
        <dbReference type="Proteomes" id="UP000229498"/>
    </source>
</evidence>
<evidence type="ECO:0000256" key="6">
    <source>
        <dbReference type="ARBA" id="ARBA00022723"/>
    </source>
</evidence>
<feature type="binding site" description="axial binding residue" evidence="17">
    <location>
        <position position="196"/>
    </location>
    <ligand>
        <name>heme c</name>
        <dbReference type="ChEBI" id="CHEBI:61717"/>
        <label>2</label>
    </ligand>
    <ligandPart>
        <name>Fe</name>
        <dbReference type="ChEBI" id="CHEBI:18248"/>
    </ligandPart>
</feature>
<evidence type="ECO:0000259" key="18">
    <source>
        <dbReference type="Pfam" id="PF21342"/>
    </source>
</evidence>
<comment type="catalytic activity">
    <reaction evidence="12 14">
        <text>L-cysteinyl-[SoxY protein] + thiosulfate + 2 Fe(III)-[cytochrome c] = S-sulfosulfanyl-L-cysteinyl-[SoxY protein] + 2 Fe(II)-[cytochrome c] + 2 H(+)</text>
        <dbReference type="Rhea" id="RHEA:56720"/>
        <dbReference type="Rhea" id="RHEA-COMP:10350"/>
        <dbReference type="Rhea" id="RHEA-COMP:14328"/>
        <dbReference type="Rhea" id="RHEA-COMP:14399"/>
        <dbReference type="Rhea" id="RHEA-COMP:14691"/>
        <dbReference type="ChEBI" id="CHEBI:15378"/>
        <dbReference type="ChEBI" id="CHEBI:29033"/>
        <dbReference type="ChEBI" id="CHEBI:29034"/>
        <dbReference type="ChEBI" id="CHEBI:29950"/>
        <dbReference type="ChEBI" id="CHEBI:33542"/>
        <dbReference type="ChEBI" id="CHEBI:139321"/>
        <dbReference type="EC" id="2.8.5.2"/>
    </reaction>
</comment>
<dbReference type="GO" id="GO:0019417">
    <property type="term" value="P:sulfur oxidation"/>
    <property type="evidence" value="ECO:0007669"/>
    <property type="project" value="InterPro"/>
</dbReference>
<feature type="binding site" description="covalent" evidence="16">
    <location>
        <position position="195"/>
    </location>
    <ligand>
        <name>heme c</name>
        <dbReference type="ChEBI" id="CHEBI:61717"/>
        <label>2</label>
    </ligand>
</feature>
<accession>A0A2M9G3I3</accession>
<dbReference type="GO" id="GO:0070069">
    <property type="term" value="C:cytochrome complex"/>
    <property type="evidence" value="ECO:0007669"/>
    <property type="project" value="InterPro"/>
</dbReference>
<evidence type="ECO:0000256" key="7">
    <source>
        <dbReference type="ARBA" id="ARBA00022729"/>
    </source>
</evidence>
<feature type="binding site" description="covalent" evidence="16">
    <location>
        <position position="192"/>
    </location>
    <ligand>
        <name>heme c</name>
        <dbReference type="ChEBI" id="CHEBI:61717"/>
        <label>2</label>
    </ligand>
</feature>
<keyword evidence="4 14" id="KW-0349">Heme</keyword>
<dbReference type="NCBIfam" id="TIGR04484">
    <property type="entry name" value="thiosulf_SoxA"/>
    <property type="match status" value="1"/>
</dbReference>
<evidence type="ECO:0000256" key="5">
    <source>
        <dbReference type="ARBA" id="ARBA00022679"/>
    </source>
</evidence>
<evidence type="ECO:0000256" key="12">
    <source>
        <dbReference type="ARBA" id="ARBA00048077"/>
    </source>
</evidence>
<dbReference type="GO" id="GO:0020037">
    <property type="term" value="F:heme binding"/>
    <property type="evidence" value="ECO:0007669"/>
    <property type="project" value="InterPro"/>
</dbReference>
<comment type="subunit">
    <text evidence="2 14">Heterodimer of SoxA and SoxX.</text>
</comment>
<dbReference type="Gene3D" id="1.10.760.10">
    <property type="entry name" value="Cytochrome c-like domain"/>
    <property type="match status" value="2"/>
</dbReference>
<sequence length="276" mass="30706">MARSMSVTFRTTWSILAMLMLMKGPRLFLLVGCILVTGAPMAMAEPPDPPKSGLEWATPAVREMQADPFANPGLFWLEKGRAIFARKSGAADRACADCHSPADLEGVAARYPVVRDGRVVNLERQINDCRQARMEADPLPLESEPMLSLALYLRSLSAGRPVDVAVDGAAEPFFERGKALYRERRGQMNLACFQCHDERAGQWVRGEQLSQGQINAYPAYLLRWSGVGSTHRRFRFCDDQRVAEPRPLGSEAYLALELYLAWRGNGLPVEAPAVRR</sequence>
<evidence type="ECO:0000256" key="13">
    <source>
        <dbReference type="ARBA" id="ARBA00048423"/>
    </source>
</evidence>
<comment type="cofactor">
    <cofactor evidence="16">
        <name>heme</name>
        <dbReference type="ChEBI" id="CHEBI:30413"/>
    </cofactor>
    <text evidence="16">Binds 2 heme groups per subunit.</text>
</comment>
<dbReference type="EMBL" id="PHIG01000029">
    <property type="protein sequence ID" value="PJK30271.1"/>
    <property type="molecule type" value="Genomic_DNA"/>
</dbReference>
<dbReference type="GO" id="GO:0042597">
    <property type="term" value="C:periplasmic space"/>
    <property type="evidence" value="ECO:0007669"/>
    <property type="project" value="UniProtKB-SubCell"/>
</dbReference>
<evidence type="ECO:0000256" key="1">
    <source>
        <dbReference type="ARBA" id="ARBA00004418"/>
    </source>
</evidence>
<dbReference type="Pfam" id="PF21342">
    <property type="entry name" value="SoxA-TsdA_cyt-c"/>
    <property type="match status" value="1"/>
</dbReference>
<dbReference type="GO" id="GO:0016740">
    <property type="term" value="F:transferase activity"/>
    <property type="evidence" value="ECO:0007669"/>
    <property type="project" value="UniProtKB-KW"/>
</dbReference>
<protein>
    <recommendedName>
        <fullName evidence="14">SoxAX cytochrome complex subunit A</fullName>
        <ecNumber evidence="14">2.8.5.2</ecNumber>
    </recommendedName>
    <alternativeName>
        <fullName evidence="14">Protein SoxA</fullName>
    </alternativeName>
    <alternativeName>
        <fullName evidence="14">Sulfur oxidizing protein A</fullName>
    </alternativeName>
    <alternativeName>
        <fullName evidence="14">Thiosulfate-oxidizing multienzyme system protein SoxA</fullName>
    </alternativeName>
</protein>
<evidence type="ECO:0000256" key="2">
    <source>
        <dbReference type="ARBA" id="ARBA00011530"/>
    </source>
</evidence>
<feature type="binding site" description="axial binding residue" evidence="17">
    <location>
        <position position="237"/>
    </location>
    <ligand>
        <name>heme c</name>
        <dbReference type="ChEBI" id="CHEBI:61717"/>
        <label>2</label>
    </ligand>
    <ligandPart>
        <name>Fe</name>
        <dbReference type="ChEBI" id="CHEBI:18248"/>
    </ligandPart>
</feature>
<comment type="similarity">
    <text evidence="11 14">Belongs to the SoxA family.</text>
</comment>
<keyword evidence="5 14" id="KW-0808">Transferase</keyword>
<comment type="catalytic activity">
    <reaction evidence="13 14">
        <text>S-sulfanyl-L-cysteinyl-[SoxY protein] + thiosulfate + 2 Fe(III)-[cytochrome c] = S-(2-sulfodisulfanyl)-L-cysteinyl-[SoxY protein] + 2 Fe(II)-[cytochrome c] + 2 H(+)</text>
        <dbReference type="Rhea" id="RHEA:51224"/>
        <dbReference type="Rhea" id="RHEA-COMP:10350"/>
        <dbReference type="Rhea" id="RHEA-COMP:14399"/>
        <dbReference type="Rhea" id="RHEA-COMP:14689"/>
        <dbReference type="Rhea" id="RHEA-COMP:14690"/>
        <dbReference type="ChEBI" id="CHEBI:15378"/>
        <dbReference type="ChEBI" id="CHEBI:29033"/>
        <dbReference type="ChEBI" id="CHEBI:29034"/>
        <dbReference type="ChEBI" id="CHEBI:33542"/>
        <dbReference type="ChEBI" id="CHEBI:61963"/>
        <dbReference type="ChEBI" id="CHEBI:140664"/>
        <dbReference type="EC" id="2.8.5.2"/>
    </reaction>
</comment>
<dbReference type="InterPro" id="IPR025710">
    <property type="entry name" value="SoxA"/>
</dbReference>
<feature type="domain" description="Cytochrome c" evidence="18">
    <location>
        <begin position="79"/>
        <end position="162"/>
    </location>
</feature>
<dbReference type="PIRSF" id="PIRSF038455">
    <property type="entry name" value="SoxA"/>
    <property type="match status" value="1"/>
</dbReference>
<dbReference type="GO" id="GO:0016669">
    <property type="term" value="F:oxidoreductase activity, acting on a sulfur group of donors, cytochrome as acceptor"/>
    <property type="evidence" value="ECO:0007669"/>
    <property type="project" value="InterPro"/>
</dbReference>
<evidence type="ECO:0000256" key="10">
    <source>
        <dbReference type="ARBA" id="ARBA00023004"/>
    </source>
</evidence>
<keyword evidence="7" id="KW-0732">Signal</keyword>
<keyword evidence="20" id="KW-1185">Reference proteome</keyword>
<dbReference type="EC" id="2.8.5.2" evidence="14"/>
<dbReference type="Proteomes" id="UP000229498">
    <property type="component" value="Unassembled WGS sequence"/>
</dbReference>
<evidence type="ECO:0000256" key="16">
    <source>
        <dbReference type="PIRSR" id="PIRSR038455-2"/>
    </source>
</evidence>
<keyword evidence="8 14" id="KW-0574">Periplasm</keyword>
<keyword evidence="9 14" id="KW-0249">Electron transport</keyword>
<dbReference type="GO" id="GO:0009055">
    <property type="term" value="F:electron transfer activity"/>
    <property type="evidence" value="ECO:0007669"/>
    <property type="project" value="InterPro"/>
</dbReference>
<keyword evidence="6 14" id="KW-0479">Metal-binding</keyword>
<organism evidence="19 20">
    <name type="scientific">Minwuia thermotolerans</name>
    <dbReference type="NCBI Taxonomy" id="2056226"/>
    <lineage>
        <taxon>Bacteria</taxon>
        <taxon>Pseudomonadati</taxon>
        <taxon>Pseudomonadota</taxon>
        <taxon>Alphaproteobacteria</taxon>
        <taxon>Minwuiales</taxon>
        <taxon>Minwuiaceae</taxon>
        <taxon>Minwuia</taxon>
    </lineage>
</organism>
<evidence type="ECO:0000256" key="17">
    <source>
        <dbReference type="PIRSR" id="PIRSR038455-3"/>
    </source>
</evidence>
<feature type="binding site" description="covalent" evidence="16">
    <location>
        <position position="95"/>
    </location>
    <ligand>
        <name>heme c</name>
        <dbReference type="ChEBI" id="CHEBI:61717"/>
        <label>1</label>
    </ligand>
</feature>